<proteinExistence type="inferred from homology"/>
<gene>
    <name evidence="28" type="ORF">GSTENG00012974001</name>
</gene>
<dbReference type="PANTHER" id="PTHR24300">
    <property type="entry name" value="CYTOCHROME P450 508A4-RELATED"/>
    <property type="match status" value="1"/>
</dbReference>
<keyword evidence="18" id="KW-0472">Membrane</keyword>
<evidence type="ECO:0000256" key="13">
    <source>
        <dbReference type="ARBA" id="ARBA00023002"/>
    </source>
</evidence>
<comment type="caution">
    <text evidence="28">The sequence shown here is derived from an EMBL/GenBank/DDBJ whole genome shotgun (WGS) entry which is preliminary data.</text>
</comment>
<keyword evidence="11" id="KW-0492">Microsome</keyword>
<dbReference type="InterPro" id="IPR001128">
    <property type="entry name" value="Cyt_P450"/>
</dbReference>
<evidence type="ECO:0000256" key="2">
    <source>
        <dbReference type="ARBA" id="ARBA00004154"/>
    </source>
</evidence>
<reference evidence="28" key="2">
    <citation type="submission" date="2004-02" db="EMBL/GenBank/DDBJ databases">
        <authorList>
            <consortium name="Genoscope"/>
            <consortium name="Whitehead Institute Centre for Genome Research"/>
        </authorList>
    </citation>
    <scope>NUCLEOTIDE SEQUENCE</scope>
</reference>
<keyword evidence="7" id="KW-0812">Transmembrane</keyword>
<dbReference type="EC" id="1.14.14.80" evidence="24"/>
<dbReference type="OrthoDB" id="2789670at2759"/>
<comment type="function">
    <text evidence="23">A cytochrome P450 monooxygenase involved in the metabolism of arachidonic acid and its conjugates. Mechanistically, uses molecular oxygen inserting one oxygen atom into a substrate, and reducing the second into a water molecule, with two electrons provided by NADPH via cytochrome P450 reductase (CPR; NADPH-ferrihemoprotein reductase). Acts as an omega and omega-1 hydroxylase for arachidonic acid and possibly for other long chain fatty acids. May modulate the arachidonic acid signaling pathway and play a role in other fatty acid signaling processes. May down-regulate the biological activities of N-arachidonoyl-serotonin, an endocannabinoid that has anti-nociceptive effects through inhibition of fatty acid amide hydrolase FAAH, TRPV1 receptor and T-type calcium channels. Catalyzes C-2 oxidation of the indole ring of N-arachidonoyl-serotonin forming a less active product 2-oxo-N-arachidonoyl-serotonin.</text>
</comment>
<keyword evidence="27" id="KW-0732">Signal</keyword>
<comment type="catalytic activity">
    <reaction evidence="19">
        <text>(5Z,8Z,11Z,14Z)-eicosatetraenoate + reduced [NADPH--hemoprotein reductase] + O2 = 19-hydroxy-(5Z,8Z,11Z,14Z)-eicosatetraenoate + oxidized [NADPH--hemoprotein reductase] + H2O + H(+)</text>
        <dbReference type="Rhea" id="RHEA:39759"/>
        <dbReference type="Rhea" id="RHEA-COMP:11964"/>
        <dbReference type="Rhea" id="RHEA-COMP:11965"/>
        <dbReference type="ChEBI" id="CHEBI:15377"/>
        <dbReference type="ChEBI" id="CHEBI:15378"/>
        <dbReference type="ChEBI" id="CHEBI:15379"/>
        <dbReference type="ChEBI" id="CHEBI:32395"/>
        <dbReference type="ChEBI" id="CHEBI:57618"/>
        <dbReference type="ChEBI" id="CHEBI:58210"/>
        <dbReference type="ChEBI" id="CHEBI:76627"/>
    </reaction>
    <physiologicalReaction direction="left-to-right" evidence="19">
        <dbReference type="Rhea" id="RHEA:39760"/>
    </physiologicalReaction>
</comment>
<dbReference type="GO" id="GO:0006082">
    <property type="term" value="P:organic acid metabolic process"/>
    <property type="evidence" value="ECO:0007669"/>
    <property type="project" value="TreeGrafter"/>
</dbReference>
<dbReference type="GO" id="GO:0005506">
    <property type="term" value="F:iron ion binding"/>
    <property type="evidence" value="ECO:0007669"/>
    <property type="project" value="InterPro"/>
</dbReference>
<keyword evidence="15" id="KW-0503">Monooxygenase</keyword>
<evidence type="ECO:0000256" key="20">
    <source>
        <dbReference type="ARBA" id="ARBA00051320"/>
    </source>
</evidence>
<evidence type="ECO:0000256" key="8">
    <source>
        <dbReference type="ARBA" id="ARBA00022723"/>
    </source>
</evidence>
<keyword evidence="8" id="KW-0479">Metal-binding</keyword>
<dbReference type="GO" id="GO:0102033">
    <property type="term" value="F:long-chain fatty acid omega-hydroxylase activity"/>
    <property type="evidence" value="ECO:0007669"/>
    <property type="project" value="UniProtKB-EC"/>
</dbReference>
<dbReference type="InterPro" id="IPR002401">
    <property type="entry name" value="Cyt_P450_E_grp-I"/>
</dbReference>
<name>Q4STF8_TETNG</name>
<evidence type="ECO:0000256" key="17">
    <source>
        <dbReference type="ARBA" id="ARBA00023128"/>
    </source>
</evidence>
<evidence type="ECO:0000256" key="16">
    <source>
        <dbReference type="ARBA" id="ARBA00023098"/>
    </source>
</evidence>
<evidence type="ECO:0000256" key="23">
    <source>
        <dbReference type="ARBA" id="ARBA00058812"/>
    </source>
</evidence>
<evidence type="ECO:0000256" key="5">
    <source>
        <dbReference type="ARBA" id="ARBA00010617"/>
    </source>
</evidence>
<evidence type="ECO:0000256" key="14">
    <source>
        <dbReference type="ARBA" id="ARBA00023004"/>
    </source>
</evidence>
<evidence type="ECO:0000256" key="15">
    <source>
        <dbReference type="ARBA" id="ARBA00023033"/>
    </source>
</evidence>
<evidence type="ECO:0000256" key="1">
    <source>
        <dbReference type="ARBA" id="ARBA00001971"/>
    </source>
</evidence>
<evidence type="ECO:0000256" key="12">
    <source>
        <dbReference type="ARBA" id="ARBA00022989"/>
    </source>
</evidence>
<accession>Q4STF8</accession>
<evidence type="ECO:0000256" key="3">
    <source>
        <dbReference type="ARBA" id="ARBA00004448"/>
    </source>
</evidence>
<evidence type="ECO:0000256" key="21">
    <source>
        <dbReference type="ARBA" id="ARBA00052159"/>
    </source>
</evidence>
<evidence type="ECO:0000256" key="26">
    <source>
        <dbReference type="ARBA" id="ARBA00079181"/>
    </source>
</evidence>
<comment type="similarity">
    <text evidence="5">Belongs to the cytochrome P450 family.</text>
</comment>
<dbReference type="InterPro" id="IPR050182">
    <property type="entry name" value="Cytochrome_P450_fam2"/>
</dbReference>
<protein>
    <recommendedName>
        <fullName evidence="25">Cytochrome P450 2U1</fullName>
        <ecNumber evidence="24">1.14.14.80</ecNumber>
    </recommendedName>
    <alternativeName>
        <fullName evidence="26">Long-chain fatty acid omega-monooxygenase</fullName>
    </alternativeName>
</protein>
<organism evidence="28">
    <name type="scientific">Tetraodon nigroviridis</name>
    <name type="common">Spotted green pufferfish</name>
    <name type="synonym">Chelonodon nigroviridis</name>
    <dbReference type="NCBI Taxonomy" id="99883"/>
    <lineage>
        <taxon>Eukaryota</taxon>
        <taxon>Metazoa</taxon>
        <taxon>Chordata</taxon>
        <taxon>Craniata</taxon>
        <taxon>Vertebrata</taxon>
        <taxon>Euteleostomi</taxon>
        <taxon>Actinopterygii</taxon>
        <taxon>Neopterygii</taxon>
        <taxon>Teleostei</taxon>
        <taxon>Neoteleostei</taxon>
        <taxon>Acanthomorphata</taxon>
        <taxon>Eupercaria</taxon>
        <taxon>Tetraodontiformes</taxon>
        <taxon>Tetradontoidea</taxon>
        <taxon>Tetraodontidae</taxon>
        <taxon>Tetraodon</taxon>
    </lineage>
</organism>
<dbReference type="InterPro" id="IPR036396">
    <property type="entry name" value="Cyt_P450_sf"/>
</dbReference>
<feature type="signal peptide" evidence="27">
    <location>
        <begin position="1"/>
        <end position="24"/>
    </location>
</feature>
<keyword evidence="10" id="KW-0256">Endoplasmic reticulum</keyword>
<dbReference type="AlphaFoldDB" id="Q4STF8"/>
<evidence type="ECO:0000256" key="4">
    <source>
        <dbReference type="ARBA" id="ARBA00004477"/>
    </source>
</evidence>
<evidence type="ECO:0000256" key="18">
    <source>
        <dbReference type="ARBA" id="ARBA00023136"/>
    </source>
</evidence>
<evidence type="ECO:0000313" key="28">
    <source>
        <dbReference type="EMBL" id="CAF96074.1"/>
    </source>
</evidence>
<keyword evidence="14" id="KW-0408">Iron</keyword>
<evidence type="ECO:0000256" key="27">
    <source>
        <dbReference type="SAM" id="SignalP"/>
    </source>
</evidence>
<dbReference type="Pfam" id="PF00067">
    <property type="entry name" value="p450"/>
    <property type="match status" value="5"/>
</dbReference>
<dbReference type="GO" id="GO:0006805">
    <property type="term" value="P:xenobiotic metabolic process"/>
    <property type="evidence" value="ECO:0007669"/>
    <property type="project" value="TreeGrafter"/>
</dbReference>
<dbReference type="PRINTS" id="PR00463">
    <property type="entry name" value="EP450I"/>
</dbReference>
<dbReference type="GO" id="GO:0005789">
    <property type="term" value="C:endoplasmic reticulum membrane"/>
    <property type="evidence" value="ECO:0007669"/>
    <property type="project" value="UniProtKB-SubCell"/>
</dbReference>
<dbReference type="GO" id="GO:0005743">
    <property type="term" value="C:mitochondrial inner membrane"/>
    <property type="evidence" value="ECO:0007669"/>
    <property type="project" value="UniProtKB-SubCell"/>
</dbReference>
<keyword evidence="17" id="KW-0496">Mitochondrion</keyword>
<comment type="cofactor">
    <cofactor evidence="1">
        <name>heme</name>
        <dbReference type="ChEBI" id="CHEBI:30413"/>
    </cofactor>
</comment>
<keyword evidence="16" id="KW-0443">Lipid metabolism</keyword>
<reference evidence="28" key="1">
    <citation type="journal article" date="2004" name="Nature">
        <title>Genome duplication in the teleost fish Tetraodon nigroviridis reveals the early vertebrate proto-karyotype.</title>
        <authorList>
            <person name="Jaillon O."/>
            <person name="Aury J.-M."/>
            <person name="Brunet F."/>
            <person name="Petit J.-L."/>
            <person name="Stange-Thomann N."/>
            <person name="Mauceli E."/>
            <person name="Bouneau L."/>
            <person name="Fischer C."/>
            <person name="Ozouf-Costaz C."/>
            <person name="Bernot A."/>
            <person name="Nicaud S."/>
            <person name="Jaffe D."/>
            <person name="Fisher S."/>
            <person name="Lutfalla G."/>
            <person name="Dossat C."/>
            <person name="Segurens B."/>
            <person name="Dasilva C."/>
            <person name="Salanoubat M."/>
            <person name="Levy M."/>
            <person name="Boudet N."/>
            <person name="Castellano S."/>
            <person name="Anthouard V."/>
            <person name="Jubin C."/>
            <person name="Castelli V."/>
            <person name="Katinka M."/>
            <person name="Vacherie B."/>
            <person name="Biemont C."/>
            <person name="Skalli Z."/>
            <person name="Cattolico L."/>
            <person name="Poulain J."/>
            <person name="De Berardinis V."/>
            <person name="Cruaud C."/>
            <person name="Duprat S."/>
            <person name="Brottier P."/>
            <person name="Coutanceau J.-P."/>
            <person name="Gouzy J."/>
            <person name="Parra G."/>
            <person name="Lardier G."/>
            <person name="Chapple C."/>
            <person name="McKernan K.J."/>
            <person name="McEwan P."/>
            <person name="Bosak S."/>
            <person name="Kellis M."/>
            <person name="Volff J.-N."/>
            <person name="Guigo R."/>
            <person name="Zody M.C."/>
            <person name="Mesirov J."/>
            <person name="Lindblad-Toh K."/>
            <person name="Birren B."/>
            <person name="Nusbaum C."/>
            <person name="Kahn D."/>
            <person name="Robinson-Rechavi M."/>
            <person name="Laudet V."/>
            <person name="Schachter V."/>
            <person name="Quetier F."/>
            <person name="Saurin W."/>
            <person name="Scarpelli C."/>
            <person name="Wincker P."/>
            <person name="Lander E.S."/>
            <person name="Weissenbach J."/>
            <person name="Roest Crollius H."/>
        </authorList>
    </citation>
    <scope>NUCLEOTIDE SEQUENCE [LARGE SCALE GENOMIC DNA]</scope>
</reference>
<keyword evidence="9" id="KW-0999">Mitochondrion inner membrane</keyword>
<comment type="subcellular location">
    <subcellularLocation>
        <location evidence="4">Endoplasmic reticulum membrane</location>
        <topology evidence="4">Multi-pass membrane protein</topology>
    </subcellularLocation>
    <subcellularLocation>
        <location evidence="2">Microsome membrane</location>
        <topology evidence="2">Multi-pass membrane protein</topology>
    </subcellularLocation>
    <subcellularLocation>
        <location evidence="3">Mitochondrion inner membrane</location>
        <topology evidence="3">Multi-pass membrane protein</topology>
    </subcellularLocation>
</comment>
<dbReference type="FunFam" id="1.10.630.10:FF:000017">
    <property type="entry name" value="cytochrome P450 2U1 isoform X1"/>
    <property type="match status" value="1"/>
</dbReference>
<keyword evidence="6" id="KW-0349">Heme</keyword>
<evidence type="ECO:0000256" key="24">
    <source>
        <dbReference type="ARBA" id="ARBA00066560"/>
    </source>
</evidence>
<dbReference type="PANTHER" id="PTHR24300:SF327">
    <property type="entry name" value="CYTOCHROME P450 2F2-RELATED"/>
    <property type="match status" value="1"/>
</dbReference>
<evidence type="ECO:0000256" key="6">
    <source>
        <dbReference type="ARBA" id="ARBA00022617"/>
    </source>
</evidence>
<dbReference type="SUPFAM" id="SSF48264">
    <property type="entry name" value="Cytochrome P450"/>
    <property type="match status" value="5"/>
</dbReference>
<dbReference type="KEGG" id="tng:GSTEN00012974G001"/>
<comment type="catalytic activity">
    <reaction evidence="22">
        <text>an omega-methyl-long-chain fatty acid + reduced [NADPH--hemoprotein reductase] + O2 = an omega-hydroxy-long-chain fatty acid + oxidized [NADPH--hemoprotein reductase] + H2O + H(+)</text>
        <dbReference type="Rhea" id="RHEA:56748"/>
        <dbReference type="Rhea" id="RHEA-COMP:11964"/>
        <dbReference type="Rhea" id="RHEA-COMP:11965"/>
        <dbReference type="ChEBI" id="CHEBI:15377"/>
        <dbReference type="ChEBI" id="CHEBI:15378"/>
        <dbReference type="ChEBI" id="CHEBI:15379"/>
        <dbReference type="ChEBI" id="CHEBI:57618"/>
        <dbReference type="ChEBI" id="CHEBI:58210"/>
        <dbReference type="ChEBI" id="CHEBI:140991"/>
        <dbReference type="ChEBI" id="CHEBI:140992"/>
        <dbReference type="EC" id="1.14.14.80"/>
    </reaction>
    <physiologicalReaction direction="left-to-right" evidence="22">
        <dbReference type="Rhea" id="RHEA:56749"/>
    </physiologicalReaction>
</comment>
<feature type="chain" id="PRO_5004244032" description="Cytochrome P450 2U1" evidence="27">
    <location>
        <begin position="25"/>
        <end position="975"/>
    </location>
</feature>
<evidence type="ECO:0000256" key="19">
    <source>
        <dbReference type="ARBA" id="ARBA00049206"/>
    </source>
</evidence>
<dbReference type="Gene3D" id="1.10.630.10">
    <property type="entry name" value="Cytochrome P450"/>
    <property type="match status" value="5"/>
</dbReference>
<sequence length="975" mass="111121">MVTPLVLICLGILILVLLLKSPRPKNFPPGPQVLPLLGNILELASENPLQDFERLRKTYGNIYSLYLGRKPAVVISGLKTIKEALVTKGSDFSGRPQDMFINDAIKTNGIVLQDYDNAWKDHRRFALMTLRNFGMGKTSMEDRINGEIEYIVNTLEKSNGKTLSPHLMFHNAASNIICQVLFGTRYEYDDHFIREMIRCFTENAKISNGPWVMLYDSIPLVRYLPLPFRKAFKNVETIENLVEGVIAEHKKTRISGDPRDFVDCYFDELNKRGMDKTSFSEDRLPRYALDLHFAGTDTTSNTLLTGFLYLMNHPHVQERCHQEIVKVLDDNELVTYEARSQMPYMQAVIHEVQRVANTVPLSVFHCTTNDTELMGYSIPKIQSTMVAPLVLICLGILVLVLLLKSQRPKNFPPGPPVLPLLGNILELSLENPLQDFERLRKTYGNIYSLYLGSRPAVVISGLKTIKEALVTKGSDFSGRPQDMFINDVIRTSGVVMQGFDSAWRERRRFALMTLRNFGMGKNSMEDRINGEIEYIVNTLEKSDGKTLSPHLMFHNAASNIICQVLFGTRYEYDDHFIREIIRCFTEIAKIANGPWAMLYDSIPLVRYLPLPFRKAFRNIRLRKKYGNIYSLYLGRRPAVVISGLKTIKEALVTKGSDFSGRPQDMFINDAIKTSGVIMQDYDNAWKEHRRFALMTLRNFGMGKNSMEDRINGEIEYIVNTLEKSDGKTLSPHLMFHNAASNIICQVLFGTRYEYDDHFIREIIRCFTENAKIANGPWAMAVIHEVQRVANTVPLSVFHCTTNDTELMGSQRPKNFPPGPPVLPLLGNILELNLKNPLQDFERLQKTYGNIYSLYLGRRPAVVISGLKTIKEALVTKGSDFSGRPQDMFIKDAIKTSERCHQEIVKVLDDTELVTYEARSQMPYMQAVIHEVQRVANTVPLSVFHSTTNDTELMGYSIPKVRSTWSLKIYADLYGE</sequence>
<evidence type="ECO:0000256" key="10">
    <source>
        <dbReference type="ARBA" id="ARBA00022824"/>
    </source>
</evidence>
<dbReference type="GO" id="GO:0020037">
    <property type="term" value="F:heme binding"/>
    <property type="evidence" value="ECO:0007669"/>
    <property type="project" value="InterPro"/>
</dbReference>
<comment type="catalytic activity">
    <reaction evidence="21">
        <text>N-[(5Z,8Z,11Z,14Z)-eicosatetraenoyl]-serotonin + reduced [NADPH--hemoprotein reductase] + O2 = 2-oxo-N-[(5Z,8Z,11Z,14Z)-eicosatetraenoyl]-serotonin + oxidized [NADPH--hemoprotein reductase] + H2O + H(+)</text>
        <dbReference type="Rhea" id="RHEA:50296"/>
        <dbReference type="Rhea" id="RHEA-COMP:11964"/>
        <dbReference type="Rhea" id="RHEA-COMP:11965"/>
        <dbReference type="ChEBI" id="CHEBI:15377"/>
        <dbReference type="ChEBI" id="CHEBI:15378"/>
        <dbReference type="ChEBI" id="CHEBI:15379"/>
        <dbReference type="ChEBI" id="CHEBI:57618"/>
        <dbReference type="ChEBI" id="CHEBI:58210"/>
        <dbReference type="ChEBI" id="CHEBI:132255"/>
        <dbReference type="ChEBI" id="CHEBI:132256"/>
    </reaction>
    <physiologicalReaction direction="left-to-right" evidence="21">
        <dbReference type="Rhea" id="RHEA:50297"/>
    </physiologicalReaction>
</comment>
<dbReference type="EMBL" id="CAAE01014235">
    <property type="protein sequence ID" value="CAF96074.1"/>
    <property type="molecule type" value="Genomic_DNA"/>
</dbReference>
<comment type="catalytic activity">
    <reaction evidence="20">
        <text>(5Z,8Z,11Z,14Z)-eicosatetraenoate + reduced [NADPH--hemoprotein reductase] + O2 = 20-hydroxy-(5Z,8Z,11Z,14Z)-eicosatetraenoate + oxidized [NADPH--hemoprotein reductase] + H2O + H(+)</text>
        <dbReference type="Rhea" id="RHEA:39755"/>
        <dbReference type="Rhea" id="RHEA-COMP:11964"/>
        <dbReference type="Rhea" id="RHEA-COMP:11965"/>
        <dbReference type="ChEBI" id="CHEBI:15377"/>
        <dbReference type="ChEBI" id="CHEBI:15378"/>
        <dbReference type="ChEBI" id="CHEBI:15379"/>
        <dbReference type="ChEBI" id="CHEBI:32395"/>
        <dbReference type="ChEBI" id="CHEBI:57618"/>
        <dbReference type="ChEBI" id="CHEBI:58210"/>
        <dbReference type="ChEBI" id="CHEBI:76624"/>
    </reaction>
    <physiologicalReaction direction="left-to-right" evidence="20">
        <dbReference type="Rhea" id="RHEA:39756"/>
    </physiologicalReaction>
</comment>
<evidence type="ECO:0000256" key="11">
    <source>
        <dbReference type="ARBA" id="ARBA00022848"/>
    </source>
</evidence>
<keyword evidence="12" id="KW-1133">Transmembrane helix</keyword>
<evidence type="ECO:0000256" key="22">
    <source>
        <dbReference type="ARBA" id="ARBA00052378"/>
    </source>
</evidence>
<evidence type="ECO:0000256" key="7">
    <source>
        <dbReference type="ARBA" id="ARBA00022692"/>
    </source>
</evidence>
<dbReference type="GO" id="GO:0006629">
    <property type="term" value="P:lipid metabolic process"/>
    <property type="evidence" value="ECO:0007669"/>
    <property type="project" value="UniProtKB-KW"/>
</dbReference>
<evidence type="ECO:0000256" key="25">
    <source>
        <dbReference type="ARBA" id="ARBA00067282"/>
    </source>
</evidence>
<keyword evidence="13" id="KW-0560">Oxidoreductase</keyword>
<evidence type="ECO:0000256" key="9">
    <source>
        <dbReference type="ARBA" id="ARBA00022792"/>
    </source>
</evidence>